<feature type="compositionally biased region" description="Polar residues" evidence="1">
    <location>
        <begin position="854"/>
        <end position="863"/>
    </location>
</feature>
<feature type="region of interest" description="Disordered" evidence="1">
    <location>
        <begin position="220"/>
        <end position="410"/>
    </location>
</feature>
<evidence type="ECO:0000259" key="2">
    <source>
        <dbReference type="Pfam" id="PF08550"/>
    </source>
</evidence>
<dbReference type="GO" id="GO:0031930">
    <property type="term" value="P:mitochondria-nucleus signaling pathway"/>
    <property type="evidence" value="ECO:0007669"/>
    <property type="project" value="TreeGrafter"/>
</dbReference>
<feature type="compositionally biased region" description="Basic and acidic residues" evidence="1">
    <location>
        <begin position="1010"/>
        <end position="1019"/>
    </location>
</feature>
<feature type="compositionally biased region" description="Basic residues" evidence="1">
    <location>
        <begin position="543"/>
        <end position="566"/>
    </location>
</feature>
<dbReference type="PANTHER" id="PTHR28014">
    <property type="entry name" value="NEGATIVE REGULATOR OF RAS-CAMP PATHWAY"/>
    <property type="match status" value="1"/>
</dbReference>
<evidence type="ECO:0000313" key="5">
    <source>
        <dbReference type="Proteomes" id="UP000189513"/>
    </source>
</evidence>
<evidence type="ECO:0000256" key="1">
    <source>
        <dbReference type="SAM" id="MobiDB-lite"/>
    </source>
</evidence>
<feature type="compositionally biased region" description="Polar residues" evidence="1">
    <location>
        <begin position="709"/>
        <end position="721"/>
    </location>
</feature>
<feature type="compositionally biased region" description="Acidic residues" evidence="1">
    <location>
        <begin position="612"/>
        <end position="631"/>
    </location>
</feature>
<feature type="region of interest" description="Disordered" evidence="1">
    <location>
        <begin position="982"/>
        <end position="1032"/>
    </location>
</feature>
<feature type="region of interest" description="Disordered" evidence="1">
    <location>
        <begin position="917"/>
        <end position="938"/>
    </location>
</feature>
<dbReference type="Pfam" id="PF08550">
    <property type="entry name" value="GATA_AreA"/>
    <property type="match status" value="1"/>
</dbReference>
<comment type="caution">
    <text evidence="4">The sequence shown here is derived from an EMBL/GenBank/DDBJ whole genome shotgun (WGS) entry which is preliminary data.</text>
</comment>
<feature type="compositionally biased region" description="Basic residues" evidence="1">
    <location>
        <begin position="168"/>
        <end position="177"/>
    </location>
</feature>
<dbReference type="STRING" id="36022.A0A1V2L8W9"/>
<feature type="domain" description="Nitrogen regulatory protein areA GATA-like" evidence="2">
    <location>
        <begin position="37"/>
        <end position="64"/>
    </location>
</feature>
<feature type="compositionally biased region" description="Polar residues" evidence="1">
    <location>
        <begin position="326"/>
        <end position="342"/>
    </location>
</feature>
<organism evidence="4 5">
    <name type="scientific">Cyberlindnera fabianii</name>
    <name type="common">Yeast</name>
    <name type="synonym">Hansenula fabianii</name>
    <dbReference type="NCBI Taxonomy" id="36022"/>
    <lineage>
        <taxon>Eukaryota</taxon>
        <taxon>Fungi</taxon>
        <taxon>Dikarya</taxon>
        <taxon>Ascomycota</taxon>
        <taxon>Saccharomycotina</taxon>
        <taxon>Saccharomycetes</taxon>
        <taxon>Phaffomycetales</taxon>
        <taxon>Phaffomycetaceae</taxon>
        <taxon>Cyberlindnera</taxon>
    </lineage>
</organism>
<feature type="region of interest" description="Disordered" evidence="1">
    <location>
        <begin position="536"/>
        <end position="631"/>
    </location>
</feature>
<feature type="compositionally biased region" description="Polar residues" evidence="1">
    <location>
        <begin position="483"/>
        <end position="495"/>
    </location>
</feature>
<dbReference type="EMBL" id="MPUK01000004">
    <property type="protein sequence ID" value="ONH67736.1"/>
    <property type="molecule type" value="Genomic_DNA"/>
</dbReference>
<feature type="compositionally biased region" description="Basic and acidic residues" evidence="1">
    <location>
        <begin position="73"/>
        <end position="86"/>
    </location>
</feature>
<dbReference type="GO" id="GO:0006808">
    <property type="term" value="P:regulation of nitrogen utilization"/>
    <property type="evidence" value="ECO:0007669"/>
    <property type="project" value="TreeGrafter"/>
</dbReference>
<keyword evidence="5" id="KW-1185">Reference proteome</keyword>
<dbReference type="Proteomes" id="UP000189513">
    <property type="component" value="Unassembled WGS sequence"/>
</dbReference>
<feature type="compositionally biased region" description="Gly residues" evidence="1">
    <location>
        <begin position="982"/>
        <end position="992"/>
    </location>
</feature>
<feature type="region of interest" description="Disordered" evidence="1">
    <location>
        <begin position="851"/>
        <end position="873"/>
    </location>
</feature>
<feature type="compositionally biased region" description="Polar residues" evidence="1">
    <location>
        <begin position="393"/>
        <end position="410"/>
    </location>
</feature>
<feature type="compositionally biased region" description="Low complexity" evidence="1">
    <location>
        <begin position="290"/>
        <end position="302"/>
    </location>
</feature>
<feature type="region of interest" description="Disordered" evidence="1">
    <location>
        <begin position="691"/>
        <end position="757"/>
    </location>
</feature>
<gene>
    <name evidence="4" type="ORF">BON22_2474</name>
</gene>
<dbReference type="InterPro" id="IPR021711">
    <property type="entry name" value="DUF3295"/>
</dbReference>
<evidence type="ECO:0000259" key="3">
    <source>
        <dbReference type="Pfam" id="PF11702"/>
    </source>
</evidence>
<feature type="region of interest" description="Disordered" evidence="1">
    <location>
        <begin position="70"/>
        <end position="101"/>
    </location>
</feature>
<accession>A0A1V2L8W9</accession>
<feature type="region of interest" description="Disordered" evidence="1">
    <location>
        <begin position="424"/>
        <end position="502"/>
    </location>
</feature>
<reference evidence="5" key="1">
    <citation type="journal article" date="2017" name="Genome Announc.">
        <title>Genome sequences of Cyberlindnera fabianii 65, Pichia kudriavzevii 129, and Saccharomyces cerevisiae 131 isolated from fermented masau fruits in Zimbabwe.</title>
        <authorList>
            <person name="van Rijswijck I.M.H."/>
            <person name="Derks M.F.L."/>
            <person name="Abee T."/>
            <person name="de Ridder D."/>
            <person name="Smid E.J."/>
        </authorList>
    </citation>
    <scope>NUCLEOTIDE SEQUENCE [LARGE SCALE GENOMIC DNA]</scope>
    <source>
        <strain evidence="5">65</strain>
    </source>
</reference>
<feature type="compositionally biased region" description="Low complexity" evidence="1">
    <location>
        <begin position="567"/>
        <end position="577"/>
    </location>
</feature>
<dbReference type="AlphaFoldDB" id="A0A1V2L8W9"/>
<feature type="compositionally biased region" description="Low complexity" evidence="1">
    <location>
        <begin position="372"/>
        <end position="383"/>
    </location>
</feature>
<feature type="compositionally biased region" description="Low complexity" evidence="1">
    <location>
        <begin position="139"/>
        <end position="153"/>
    </location>
</feature>
<evidence type="ECO:0000313" key="4">
    <source>
        <dbReference type="EMBL" id="ONH67736.1"/>
    </source>
</evidence>
<name>A0A1V2L8W9_CYBFA</name>
<dbReference type="VEuPathDB" id="FungiDB:BON22_2474"/>
<feature type="compositionally biased region" description="Polar residues" evidence="1">
    <location>
        <begin position="730"/>
        <end position="748"/>
    </location>
</feature>
<feature type="compositionally biased region" description="Polar residues" evidence="1">
    <location>
        <begin position="180"/>
        <end position="189"/>
    </location>
</feature>
<dbReference type="PANTHER" id="PTHR28014:SF1">
    <property type="entry name" value="NEGATIVE REGULATOR OF RAS-CAMP PATHWAY"/>
    <property type="match status" value="1"/>
</dbReference>
<feature type="compositionally biased region" description="Polar residues" evidence="1">
    <location>
        <begin position="353"/>
        <end position="371"/>
    </location>
</feature>
<sequence>MPDSNTINKAPPFLELSRTTLESIDTSGLDIESVLSVWTGLTKCTGFVKNGKRLENISWRIVNRQLVNSRQQSQDEHSHEKCDLQPHKLMPTSLPSNSLGKSTAKLNDSDLFSLLSIVAEETLTPPPQRPQLTKRKSSSKSNLFLSKKSSESLIQRPPMFRKSSSSKSLKKLNQKKKSTVDLTSLTPSVPQIDDREVYEQPHPRYAFGIYDKDENAIDENNESANSVRPPSLKRSDTSTSVIRGFSTDKPSVVTMQPVEPLSTIPKRERESPKKTTSHSTPSLFGNSRASSSSSSVSTSSSVEQKKPSQQQTVYQPKPTAPHAQQRPLSLFTQPQQPPNNRSRSMDRVKSPLSHETTSEVLKGKSATSLFANNNNNNDNNNNNKSRSKPKPTSLFTNSNKSGPPHSQSTGAMKSMLFDQVGISPNVKKTASPPLGEPNDTAKRAAQPVVAADTSLEQSGVDSKQEYQQPPKEQQHHHQKKRTTVLNNLGMTSLTKNDPKKEKNMFFIESSPSPTEQPKFIETHASKIASFPEIQNHQAPTQPHGHHQQQHHHHHNNSHPHQQHTGRQKSNSSTKSSRSPPPPQSRSKPAASNTSLFQGKIPVREIMFSSDDSLSEESDWSSVSEEMDTDDEEAARQLDEQLRQPAFKKRDENVTKPQIKRSLLSGLFLNEMQPEPVKATPAAPNVTATTTVSKAGTSDGHELSSSLSSAQIQIKPRSQATKANDKGPLELNTTGPHAEISTSNINVPGTVNEPHEISSLKEKLESTQEASHTPLSSSFTQIAKSALNLTNYFASHRKNSFSSIASDRTRVRFKHESRAPPTASTLLPTALSTHMFLPNAHQRAKSRLASVVESDASSGVPSTDISRKNSDTDAPILHSDEKVVKPIKSPTVPIKTHRIRVDIQDDEPVVEHMHQDRGLGGLHHHTNNISRKLSPKTTRKQMLATELSDSLRKSILWDRQYGMYPAGDSGKVTASDGDGVNGTGNGHVNGGDFDGNNAGEKLAKGKAPKIIKPELEKNNDDDWESESFYARGW</sequence>
<feature type="domain" description="DUF3295" evidence="3">
    <location>
        <begin position="929"/>
        <end position="959"/>
    </location>
</feature>
<dbReference type="GO" id="GO:0000122">
    <property type="term" value="P:negative regulation of transcription by RNA polymerase II"/>
    <property type="evidence" value="ECO:0007669"/>
    <property type="project" value="TreeGrafter"/>
</dbReference>
<dbReference type="InterPro" id="IPR013860">
    <property type="entry name" value="AreA_GATA"/>
</dbReference>
<dbReference type="GO" id="GO:0005737">
    <property type="term" value="C:cytoplasm"/>
    <property type="evidence" value="ECO:0007669"/>
    <property type="project" value="TreeGrafter"/>
</dbReference>
<protein>
    <submittedName>
        <fullName evidence="4">Negative regulator of RAS-cAMP pathway</fullName>
    </submittedName>
</protein>
<dbReference type="InterPro" id="IPR053043">
    <property type="entry name" value="Ras-cAMP_regulatory"/>
</dbReference>
<dbReference type="OMA" id="NISWRIV"/>
<dbReference type="Pfam" id="PF11702">
    <property type="entry name" value="DUF3295"/>
    <property type="match status" value="1"/>
</dbReference>
<proteinExistence type="predicted"/>
<feature type="region of interest" description="Disordered" evidence="1">
    <location>
        <begin position="123"/>
        <end position="200"/>
    </location>
</feature>